<dbReference type="GeneTree" id="ENSGT00940000154697"/>
<protein>
    <submittedName>
        <fullName evidence="6">Sperm associated antigen 1</fullName>
    </submittedName>
</protein>
<dbReference type="InterPro" id="IPR011990">
    <property type="entry name" value="TPR-like_helical_dom_sf"/>
</dbReference>
<reference evidence="6" key="1">
    <citation type="submission" date="2025-08" db="UniProtKB">
        <authorList>
            <consortium name="Ensembl"/>
        </authorList>
    </citation>
    <scope>IDENTIFICATION</scope>
</reference>
<comment type="subcellular location">
    <subcellularLocation>
        <location evidence="1">Cytoplasm</location>
    </subcellularLocation>
</comment>
<dbReference type="SUPFAM" id="SSF48452">
    <property type="entry name" value="TPR-like"/>
    <property type="match status" value="1"/>
</dbReference>
<keyword evidence="2" id="KW-0963">Cytoplasm</keyword>
<evidence type="ECO:0000256" key="5">
    <source>
        <dbReference type="PROSITE-ProRule" id="PRU00339"/>
    </source>
</evidence>
<evidence type="ECO:0000256" key="2">
    <source>
        <dbReference type="ARBA" id="ARBA00022490"/>
    </source>
</evidence>
<dbReference type="PROSITE" id="PS50005">
    <property type="entry name" value="TPR"/>
    <property type="match status" value="1"/>
</dbReference>
<keyword evidence="7" id="KW-1185">Reference proteome</keyword>
<dbReference type="AlphaFoldDB" id="A0A8D0HQ91"/>
<dbReference type="Ensembl" id="ENSSPUT00000025356.1">
    <property type="protein sequence ID" value="ENSSPUP00000023765.1"/>
    <property type="gene ID" value="ENSSPUG00000018212.1"/>
</dbReference>
<name>A0A8D0HQ91_SPHPU</name>
<dbReference type="PANTHER" id="PTHR45984">
    <property type="entry name" value="RNA (RNA) POLYMERASE II ASSOCIATED PROTEIN HOMOLOG"/>
    <property type="match status" value="1"/>
</dbReference>
<dbReference type="InterPro" id="IPR019734">
    <property type="entry name" value="TPR_rpt"/>
</dbReference>
<evidence type="ECO:0000256" key="1">
    <source>
        <dbReference type="ARBA" id="ARBA00004496"/>
    </source>
</evidence>
<dbReference type="Gene3D" id="1.25.40.10">
    <property type="entry name" value="Tetratricopeptide repeat domain"/>
    <property type="match status" value="1"/>
</dbReference>
<accession>A0A8D0HQ91</accession>
<gene>
    <name evidence="6" type="primary">SPAG1</name>
</gene>
<dbReference type="PANTHER" id="PTHR45984:SF3">
    <property type="entry name" value="SPERM-ASSOCIATED ANTIGEN 1"/>
    <property type="match status" value="1"/>
</dbReference>
<organism evidence="6 7">
    <name type="scientific">Sphenodon punctatus</name>
    <name type="common">Tuatara</name>
    <name type="synonym">Hatteria punctata</name>
    <dbReference type="NCBI Taxonomy" id="8508"/>
    <lineage>
        <taxon>Eukaryota</taxon>
        <taxon>Metazoa</taxon>
        <taxon>Chordata</taxon>
        <taxon>Craniata</taxon>
        <taxon>Vertebrata</taxon>
        <taxon>Euteleostomi</taxon>
        <taxon>Lepidosauria</taxon>
        <taxon>Sphenodontia</taxon>
        <taxon>Sphenodontidae</taxon>
        <taxon>Sphenodon</taxon>
    </lineage>
</organism>
<evidence type="ECO:0000313" key="6">
    <source>
        <dbReference type="Ensembl" id="ENSSPUP00000023765.1"/>
    </source>
</evidence>
<dbReference type="Proteomes" id="UP000694392">
    <property type="component" value="Unplaced"/>
</dbReference>
<evidence type="ECO:0000256" key="4">
    <source>
        <dbReference type="ARBA" id="ARBA00022803"/>
    </source>
</evidence>
<sequence length="343" mass="39623">MSAQEVSSLWNQGTTKTYQIPIDHLDYKFIEKCTDVKHLEKILRILRSGEEGCYPDLTLFCEKCIERLAPESKALRKDKPAATASDFSAEEWEKINGEIKRLVTEMNEDDSKLQFPKTEAFEEKQDNFPPVRGSDSCLYVSLVFLFFIKDTLILMFDVEKECSKVDEGYEENNSNASIGINSDLLQVEKRIDTTGMTKKEKFFIANREKEKGNEAFVIGDYKEAVTYYIRSISAFPTVSAYNNKAQAEIKLQNWHNAFQDCKIVLEMEPDNVKALMRRATVHKHFQNYKEAIKDLTSTLHIEPDNEVAKVSFNSRCTPKTSCIYWYKEDACPKCRYSMKTDID</sequence>
<feature type="repeat" description="TPR" evidence="5">
    <location>
        <begin position="272"/>
        <end position="305"/>
    </location>
</feature>
<keyword evidence="3" id="KW-0677">Repeat</keyword>
<dbReference type="InterPro" id="IPR051982">
    <property type="entry name" value="CiliaryAsmbly_MitoImport"/>
</dbReference>
<proteinExistence type="predicted"/>
<keyword evidence="4 5" id="KW-0802">TPR repeat</keyword>
<evidence type="ECO:0000256" key="3">
    <source>
        <dbReference type="ARBA" id="ARBA00022737"/>
    </source>
</evidence>
<dbReference type="GO" id="GO:0005829">
    <property type="term" value="C:cytosol"/>
    <property type="evidence" value="ECO:0007669"/>
    <property type="project" value="TreeGrafter"/>
</dbReference>
<dbReference type="SMART" id="SM00028">
    <property type="entry name" value="TPR"/>
    <property type="match status" value="3"/>
</dbReference>
<evidence type="ECO:0000313" key="7">
    <source>
        <dbReference type="Proteomes" id="UP000694392"/>
    </source>
</evidence>
<reference evidence="6" key="2">
    <citation type="submission" date="2025-09" db="UniProtKB">
        <authorList>
            <consortium name="Ensembl"/>
        </authorList>
    </citation>
    <scope>IDENTIFICATION</scope>
</reference>